<evidence type="ECO:0000256" key="1">
    <source>
        <dbReference type="ARBA" id="ARBA00022763"/>
    </source>
</evidence>
<dbReference type="InterPro" id="IPR052520">
    <property type="entry name" value="ATL_DNA_repair"/>
</dbReference>
<evidence type="ECO:0000313" key="4">
    <source>
        <dbReference type="Proteomes" id="UP001165367"/>
    </source>
</evidence>
<dbReference type="Proteomes" id="UP001165367">
    <property type="component" value="Unassembled WGS sequence"/>
</dbReference>
<name>A0ABS9KRR9_9BACT</name>
<reference evidence="3" key="1">
    <citation type="submission" date="2022-01" db="EMBL/GenBank/DDBJ databases">
        <authorList>
            <person name="Jo J.-H."/>
            <person name="Im W.-T."/>
        </authorList>
    </citation>
    <scope>NUCLEOTIDE SEQUENCE</scope>
    <source>
        <strain evidence="3">NA20</strain>
    </source>
</reference>
<dbReference type="InterPro" id="IPR036388">
    <property type="entry name" value="WH-like_DNA-bd_sf"/>
</dbReference>
<feature type="domain" description="Methylated-DNA-[protein]-cysteine S-methyltransferase DNA binding" evidence="2">
    <location>
        <begin position="9"/>
        <end position="80"/>
    </location>
</feature>
<organism evidence="3 4">
    <name type="scientific">Terrimonas ginsenosidimutans</name>
    <dbReference type="NCBI Taxonomy" id="2908004"/>
    <lineage>
        <taxon>Bacteria</taxon>
        <taxon>Pseudomonadati</taxon>
        <taxon>Bacteroidota</taxon>
        <taxon>Chitinophagia</taxon>
        <taxon>Chitinophagales</taxon>
        <taxon>Chitinophagaceae</taxon>
        <taxon>Terrimonas</taxon>
    </lineage>
</organism>
<dbReference type="Gene3D" id="1.10.10.10">
    <property type="entry name" value="Winged helix-like DNA-binding domain superfamily/Winged helix DNA-binding domain"/>
    <property type="match status" value="1"/>
</dbReference>
<dbReference type="InterPro" id="IPR036217">
    <property type="entry name" value="MethylDNA_cys_MeTrfase_DNAb"/>
</dbReference>
<keyword evidence="4" id="KW-1185">Reference proteome</keyword>
<dbReference type="InterPro" id="IPR014048">
    <property type="entry name" value="MethylDNA_cys_MeTrfase_DNA-bd"/>
</dbReference>
<evidence type="ECO:0000313" key="3">
    <source>
        <dbReference type="EMBL" id="MCG2615035.1"/>
    </source>
</evidence>
<dbReference type="RefSeq" id="WP_237872010.1">
    <property type="nucleotide sequence ID" value="NZ_JAKLTR010000007.1"/>
</dbReference>
<dbReference type="PANTHER" id="PTHR42942:SF1">
    <property type="entry name" value="ALKYLTRANSFERASE-LIKE PROTEIN 1"/>
    <property type="match status" value="1"/>
</dbReference>
<accession>A0ABS9KRR9</accession>
<sequence length="109" mass="12052">MMNSDNQEIYKAIFAVVRLIPKGRVTSYGAVAKAVGLKSGARMVGRAMSLVGNEKVPVPVHRVVNSSGVVVNDNGYREKKLRSEGIEVRNDKVVDFKTKFWDPLTEIAF</sequence>
<dbReference type="SUPFAM" id="SSF46767">
    <property type="entry name" value="Methylated DNA-protein cysteine methyltransferase, C-terminal domain"/>
    <property type="match status" value="1"/>
</dbReference>
<evidence type="ECO:0000259" key="2">
    <source>
        <dbReference type="Pfam" id="PF01035"/>
    </source>
</evidence>
<dbReference type="Pfam" id="PF01035">
    <property type="entry name" value="DNA_binding_1"/>
    <property type="match status" value="1"/>
</dbReference>
<dbReference type="PANTHER" id="PTHR42942">
    <property type="entry name" value="6-O-METHYLGUANINE DNA METHYLTRANSFERASE"/>
    <property type="match status" value="1"/>
</dbReference>
<dbReference type="EMBL" id="JAKLTR010000007">
    <property type="protein sequence ID" value="MCG2615035.1"/>
    <property type="molecule type" value="Genomic_DNA"/>
</dbReference>
<keyword evidence="1" id="KW-0227">DNA damage</keyword>
<protein>
    <submittedName>
        <fullName evidence="3">MGMT family protein</fullName>
    </submittedName>
</protein>
<gene>
    <name evidence="3" type="ORF">LZZ85_12120</name>
</gene>
<comment type="caution">
    <text evidence="3">The sequence shown here is derived from an EMBL/GenBank/DDBJ whole genome shotgun (WGS) entry which is preliminary data.</text>
</comment>
<proteinExistence type="predicted"/>